<dbReference type="EMBL" id="AP027728">
    <property type="protein sequence ID" value="BDZ38280.1"/>
    <property type="molecule type" value="Genomic_DNA"/>
</dbReference>
<comment type="catalytic activity">
    <reaction evidence="7">
        <text>L-methionyl-tRNA(fMet) + (6R)-10-formyltetrahydrofolate = N-formyl-L-methionyl-tRNA(fMet) + (6S)-5,6,7,8-tetrahydrofolate + H(+)</text>
        <dbReference type="Rhea" id="RHEA:24380"/>
        <dbReference type="Rhea" id="RHEA-COMP:9952"/>
        <dbReference type="Rhea" id="RHEA-COMP:9953"/>
        <dbReference type="ChEBI" id="CHEBI:15378"/>
        <dbReference type="ChEBI" id="CHEBI:57453"/>
        <dbReference type="ChEBI" id="CHEBI:78530"/>
        <dbReference type="ChEBI" id="CHEBI:78844"/>
        <dbReference type="ChEBI" id="CHEBI:195366"/>
        <dbReference type="EC" id="2.1.2.9"/>
    </reaction>
</comment>
<keyword evidence="10" id="KW-1185">Reference proteome</keyword>
<evidence type="ECO:0000256" key="6">
    <source>
        <dbReference type="ARBA" id="ARBA00022917"/>
    </source>
</evidence>
<feature type="domain" description="Formyl transferase C-terminal" evidence="8">
    <location>
        <begin position="3"/>
        <end position="95"/>
    </location>
</feature>
<evidence type="ECO:0000256" key="2">
    <source>
        <dbReference type="ARBA" id="ARBA00010699"/>
    </source>
</evidence>
<keyword evidence="6" id="KW-0648">Protein biosynthesis</keyword>
<evidence type="ECO:0000256" key="3">
    <source>
        <dbReference type="ARBA" id="ARBA00012261"/>
    </source>
</evidence>
<comment type="function">
    <text evidence="1">Attaches a formyl group to the free amino group of methionyl-tRNA(fMet). The formyl group appears to play a dual role in the initiator identity of N-formylmethionyl-tRNA by promoting its recognition by IF2 and preventing the misappropriation of this tRNA by the elongation apparatus.</text>
</comment>
<evidence type="ECO:0000256" key="1">
    <source>
        <dbReference type="ARBA" id="ARBA00002606"/>
    </source>
</evidence>
<protein>
    <recommendedName>
        <fullName evidence="4">Methionyl-tRNA formyltransferase</fullName>
        <ecNumber evidence="3">2.1.2.9</ecNumber>
    </recommendedName>
</protein>
<dbReference type="Gene3D" id="3.10.25.10">
    <property type="entry name" value="Formyl transferase, C-terminal domain"/>
    <property type="match status" value="1"/>
</dbReference>
<proteinExistence type="inferred from homology"/>
<dbReference type="CDD" id="cd08704">
    <property type="entry name" value="Met_tRNA_FMT_C"/>
    <property type="match status" value="1"/>
</dbReference>
<dbReference type="InterPro" id="IPR037022">
    <property type="entry name" value="Formyl_trans_C_sf"/>
</dbReference>
<evidence type="ECO:0000259" key="8">
    <source>
        <dbReference type="Pfam" id="PF02911"/>
    </source>
</evidence>
<gene>
    <name evidence="9" type="ORF">GCM10025863_08940</name>
</gene>
<dbReference type="SUPFAM" id="SSF50486">
    <property type="entry name" value="FMT C-terminal domain-like"/>
    <property type="match status" value="1"/>
</dbReference>
<dbReference type="Pfam" id="PF02911">
    <property type="entry name" value="Formyl_trans_C"/>
    <property type="match status" value="1"/>
</dbReference>
<evidence type="ECO:0000256" key="7">
    <source>
        <dbReference type="ARBA" id="ARBA00048558"/>
    </source>
</evidence>
<comment type="similarity">
    <text evidence="2">Belongs to the Fmt family.</text>
</comment>
<dbReference type="Proteomes" id="UP001321543">
    <property type="component" value="Chromosome"/>
</dbReference>
<name>A0ABN6X248_9MICO</name>
<evidence type="ECO:0000313" key="10">
    <source>
        <dbReference type="Proteomes" id="UP001321543"/>
    </source>
</evidence>
<reference evidence="10" key="1">
    <citation type="journal article" date="2019" name="Int. J. Syst. Evol. Microbiol.">
        <title>The Global Catalogue of Microorganisms (GCM) 10K type strain sequencing project: providing services to taxonomists for standard genome sequencing and annotation.</title>
        <authorList>
            <consortium name="The Broad Institute Genomics Platform"/>
            <consortium name="The Broad Institute Genome Sequencing Center for Infectious Disease"/>
            <person name="Wu L."/>
            <person name="Ma J."/>
        </authorList>
    </citation>
    <scope>NUCLEOTIDE SEQUENCE [LARGE SCALE GENOMIC DNA]</scope>
    <source>
        <strain evidence="10">NBRC 106310</strain>
    </source>
</reference>
<dbReference type="InterPro" id="IPR044135">
    <property type="entry name" value="Met-tRNA-FMT_C"/>
</dbReference>
<evidence type="ECO:0000313" key="9">
    <source>
        <dbReference type="EMBL" id="BDZ38280.1"/>
    </source>
</evidence>
<evidence type="ECO:0000256" key="4">
    <source>
        <dbReference type="ARBA" id="ARBA00016014"/>
    </source>
</evidence>
<dbReference type="EC" id="2.1.2.9" evidence="3"/>
<accession>A0ABN6X248</accession>
<dbReference type="InterPro" id="IPR005793">
    <property type="entry name" value="Formyl_trans_C"/>
</dbReference>
<dbReference type="InterPro" id="IPR011034">
    <property type="entry name" value="Formyl_transferase-like_C_sf"/>
</dbReference>
<keyword evidence="5" id="KW-0808">Transferase</keyword>
<organism evidence="9 10">
    <name type="scientific">Microbacterium suwonense</name>
    <dbReference type="NCBI Taxonomy" id="683047"/>
    <lineage>
        <taxon>Bacteria</taxon>
        <taxon>Bacillati</taxon>
        <taxon>Actinomycetota</taxon>
        <taxon>Actinomycetes</taxon>
        <taxon>Micrococcales</taxon>
        <taxon>Microbacteriaceae</taxon>
        <taxon>Microbacterium</taxon>
    </lineage>
</organism>
<evidence type="ECO:0000256" key="5">
    <source>
        <dbReference type="ARBA" id="ARBA00022679"/>
    </source>
</evidence>
<sequence>MLEDGALDWAQPVASVFARYRGVTPEPGAHTTIAGDRLKILVAAPATDAPPLAPGEILGTRTAVLIGAGDGALEVTRVQPAGKGPMNAADWWRGLRAENTVRAGS</sequence>